<keyword evidence="2 4" id="KW-0442">Lipid degradation</keyword>
<dbReference type="Gene3D" id="3.40.1090.10">
    <property type="entry name" value="Cytosolic phospholipase A2 catalytic domain"/>
    <property type="match status" value="1"/>
</dbReference>
<dbReference type="RefSeq" id="XP_028849283.1">
    <property type="nucleotide sequence ID" value="XM_028993450.1"/>
</dbReference>
<dbReference type="InterPro" id="IPR045217">
    <property type="entry name" value="PNPLA8-like"/>
</dbReference>
<feature type="active site" description="Nucleophile" evidence="4">
    <location>
        <position position="496"/>
    </location>
</feature>
<dbReference type="AlphaFoldDB" id="A0AAY4E9V8"/>
<feature type="short sequence motif" description="DGA/G" evidence="4">
    <location>
        <begin position="640"/>
        <end position="642"/>
    </location>
</feature>
<evidence type="ECO:0000256" key="3">
    <source>
        <dbReference type="ARBA" id="ARBA00023098"/>
    </source>
</evidence>
<dbReference type="CDD" id="cd07211">
    <property type="entry name" value="Pat_PNPLA8"/>
    <property type="match status" value="1"/>
</dbReference>
<name>A0AAY4E9V8_9TELE</name>
<dbReference type="GeneID" id="114798068"/>
<feature type="domain" description="PNPLA" evidence="5">
    <location>
        <begin position="458"/>
        <end position="653"/>
    </location>
</feature>
<evidence type="ECO:0000313" key="6">
    <source>
        <dbReference type="Ensembl" id="ENSDCDP00010053751.1"/>
    </source>
</evidence>
<reference evidence="6" key="2">
    <citation type="submission" date="2025-08" db="UniProtKB">
        <authorList>
            <consortium name="Ensembl"/>
        </authorList>
    </citation>
    <scope>IDENTIFICATION</scope>
</reference>
<accession>A0AAY4E9V8</accession>
<dbReference type="InterPro" id="IPR002641">
    <property type="entry name" value="PNPLA_dom"/>
</dbReference>
<dbReference type="GO" id="GO:0016020">
    <property type="term" value="C:membrane"/>
    <property type="evidence" value="ECO:0007669"/>
    <property type="project" value="TreeGrafter"/>
</dbReference>
<keyword evidence="7" id="KW-1185">Reference proteome</keyword>
<dbReference type="GO" id="GO:0016042">
    <property type="term" value="P:lipid catabolic process"/>
    <property type="evidence" value="ECO:0007669"/>
    <property type="project" value="UniProtKB-UniRule"/>
</dbReference>
<dbReference type="InterPro" id="IPR016035">
    <property type="entry name" value="Acyl_Trfase/lysoPLipase"/>
</dbReference>
<dbReference type="Pfam" id="PF01734">
    <property type="entry name" value="Patatin"/>
    <property type="match status" value="1"/>
</dbReference>
<proteinExistence type="predicted"/>
<evidence type="ECO:0000256" key="1">
    <source>
        <dbReference type="ARBA" id="ARBA00022801"/>
    </source>
</evidence>
<protein>
    <recommendedName>
        <fullName evidence="5">PNPLA domain-containing protein</fullName>
    </recommendedName>
</protein>
<organism evidence="6 7">
    <name type="scientific">Denticeps clupeoides</name>
    <name type="common">denticle herring</name>
    <dbReference type="NCBI Taxonomy" id="299321"/>
    <lineage>
        <taxon>Eukaryota</taxon>
        <taxon>Metazoa</taxon>
        <taxon>Chordata</taxon>
        <taxon>Craniata</taxon>
        <taxon>Vertebrata</taxon>
        <taxon>Euteleostomi</taxon>
        <taxon>Actinopterygii</taxon>
        <taxon>Neopterygii</taxon>
        <taxon>Teleostei</taxon>
        <taxon>Clupei</taxon>
        <taxon>Clupeiformes</taxon>
        <taxon>Denticipitoidei</taxon>
        <taxon>Denticipitidae</taxon>
        <taxon>Denticeps</taxon>
    </lineage>
</organism>
<dbReference type="GO" id="GO:0047499">
    <property type="term" value="F:calcium-independent phospholipase A2 activity"/>
    <property type="evidence" value="ECO:0007669"/>
    <property type="project" value="TreeGrafter"/>
</dbReference>
<dbReference type="GeneTree" id="ENSGT00940000154738"/>
<sequence>MNRRFTGPIHFSTRGVKREAGQGAQTVQLYTPSRRDAFKMKAPIGICQEDNTAFRTSLGQIGESFQHLSKHINFYFTQKVKTAVPISSSGIDSRLQELGRREKRKSKGTVMASIALDNKVQVEALMAAEAVEFTTESPKLYPGLELFHMSSIATQFGESYSYVANHINSVFSGRVRAFLATPCRKTHKSSRDVNEELLHGEFKASYGKVESWEEGYLHFARHINKYFGAKVTDSKASVGSQDQAGAYHGAETQYLKSKSTGLFHMSNITTGFGASYAHTANHINYYFKGQKALENDLERDHMDCTTASEQSILQEKPLSFKHLLLHPATSMTGLFSNYLGTRSKSHEDQAASAPVTSQSMLEKVLVGQRQAEEMTRVLVRRFHQATTPTSILICTEELNKHLLSHPMCKTLVWERAVLTHLLKHLLEKDNAELQKAIRETMALIGYMEPVKGRGIRVLSIDGGGTRGVVPLQVLRQLEEKIGKRVHQIFDYVCGVSTGAVLAFMLAVSHFSLDECEEMYHRFGSDVFQQNPFIGTMKMGWTHSYYNTETWENILKVKLGDRVLIKTARSELCPKVSAVSAVVNWGTCPKAFVFRNYNHAPGQLSRYAGGSAYQLWQAVRASSAAPGYFEEFLLHSDIHQDGGLILNNPSAVAIHECRLLWPNEPFQCVLSLGTGFYDNDRRGTATSTSLRAKISNLISSATDTQGVHTLLHDLLPPNVYFRFNPTMSADVSLDESRSGALEQLKADAQMYLERNKVKMDHLCTALSSERTAVDKAKDWVTKRAWELQHNWGRLDHHN</sequence>
<gene>
    <name evidence="6" type="primary">LOC114798068</name>
</gene>
<dbReference type="Proteomes" id="UP000694580">
    <property type="component" value="Chromosome 10"/>
</dbReference>
<reference evidence="6" key="3">
    <citation type="submission" date="2025-09" db="UniProtKB">
        <authorList>
            <consortium name="Ensembl"/>
        </authorList>
    </citation>
    <scope>IDENTIFICATION</scope>
</reference>
<evidence type="ECO:0000256" key="4">
    <source>
        <dbReference type="PROSITE-ProRule" id="PRU01161"/>
    </source>
</evidence>
<evidence type="ECO:0000256" key="2">
    <source>
        <dbReference type="ARBA" id="ARBA00022963"/>
    </source>
</evidence>
<dbReference type="PANTHER" id="PTHR24185:SF1">
    <property type="entry name" value="CALCIUM-INDEPENDENT PHOSPHOLIPASE A2-GAMMA"/>
    <property type="match status" value="1"/>
</dbReference>
<feature type="short sequence motif" description="GXSXG" evidence="4">
    <location>
        <begin position="494"/>
        <end position="498"/>
    </location>
</feature>
<keyword evidence="1 4" id="KW-0378">Hydrolase</keyword>
<evidence type="ECO:0000313" key="7">
    <source>
        <dbReference type="Proteomes" id="UP000694580"/>
    </source>
</evidence>
<dbReference type="PANTHER" id="PTHR24185">
    <property type="entry name" value="CALCIUM-INDEPENDENT PHOSPHOLIPASE A2-GAMMA"/>
    <property type="match status" value="1"/>
</dbReference>
<keyword evidence="3 4" id="KW-0443">Lipid metabolism</keyword>
<evidence type="ECO:0000259" key="5">
    <source>
        <dbReference type="PROSITE" id="PS51635"/>
    </source>
</evidence>
<dbReference type="PROSITE" id="PS51635">
    <property type="entry name" value="PNPLA"/>
    <property type="match status" value="1"/>
</dbReference>
<reference evidence="6 7" key="1">
    <citation type="submission" date="2020-06" db="EMBL/GenBank/DDBJ databases">
        <authorList>
            <consortium name="Wellcome Sanger Institute Data Sharing"/>
        </authorList>
    </citation>
    <scope>NUCLEOTIDE SEQUENCE [LARGE SCALE GENOMIC DNA]</scope>
</reference>
<feature type="active site" description="Proton acceptor" evidence="4">
    <location>
        <position position="640"/>
    </location>
</feature>
<dbReference type="SUPFAM" id="SSF52151">
    <property type="entry name" value="FabD/lysophospholipase-like"/>
    <property type="match status" value="1"/>
</dbReference>
<dbReference type="GO" id="GO:0019369">
    <property type="term" value="P:arachidonate metabolic process"/>
    <property type="evidence" value="ECO:0007669"/>
    <property type="project" value="TreeGrafter"/>
</dbReference>
<feature type="short sequence motif" description="GXGXXG" evidence="4">
    <location>
        <begin position="462"/>
        <end position="467"/>
    </location>
</feature>
<dbReference type="Ensembl" id="ENSDCDT00010064265.1">
    <property type="protein sequence ID" value="ENSDCDP00010053751.1"/>
    <property type="gene ID" value="ENSDCDG00010031161.1"/>
</dbReference>